<feature type="signal peptide" evidence="3">
    <location>
        <begin position="1"/>
        <end position="21"/>
    </location>
</feature>
<dbReference type="PRINTS" id="PR00922">
    <property type="entry name" value="DADACBPTASE3"/>
</dbReference>
<dbReference type="NCBIfam" id="TIGR00666">
    <property type="entry name" value="PBP4"/>
    <property type="match status" value="1"/>
</dbReference>
<dbReference type="Proteomes" id="UP001229955">
    <property type="component" value="Chromosome"/>
</dbReference>
<keyword evidence="3" id="KW-0732">Signal</keyword>
<name>A0AA49JVV5_9BACT</name>
<proteinExistence type="inferred from homology"/>
<dbReference type="Gene3D" id="3.40.710.10">
    <property type="entry name" value="DD-peptidase/beta-lactamase superfamily"/>
    <property type="match status" value="2"/>
</dbReference>
<dbReference type="RefSeq" id="WP_367885836.1">
    <property type="nucleotide sequence ID" value="NZ_CP130612.1"/>
</dbReference>
<reference evidence="4" key="1">
    <citation type="submission" date="2023-07" db="EMBL/GenBank/DDBJ databases">
        <authorList>
            <person name="Haufschild T."/>
            <person name="Kallscheuer N."/>
            <person name="Hammer J."/>
            <person name="Kohn T."/>
            <person name="Kabuu M."/>
            <person name="Jogler M."/>
            <person name="Wohfarth N."/>
            <person name="Heuer A."/>
            <person name="Rohde M."/>
            <person name="van Teeseling M.C.F."/>
            <person name="Jogler C."/>
        </authorList>
    </citation>
    <scope>NUCLEOTIDE SEQUENCE</scope>
    <source>
        <strain evidence="4">Strain 138</strain>
        <strain evidence="5">Strain 318</strain>
    </source>
</reference>
<keyword evidence="2 4" id="KW-0378">Hydrolase</keyword>
<evidence type="ECO:0000256" key="1">
    <source>
        <dbReference type="ARBA" id="ARBA00006096"/>
    </source>
</evidence>
<dbReference type="GO" id="GO:0009002">
    <property type="term" value="F:serine-type D-Ala-D-Ala carboxypeptidase activity"/>
    <property type="evidence" value="ECO:0007669"/>
    <property type="project" value="UniProtKB-EC"/>
</dbReference>
<evidence type="ECO:0000256" key="3">
    <source>
        <dbReference type="SAM" id="SignalP"/>
    </source>
</evidence>
<feature type="chain" id="PRO_5041397787" evidence="3">
    <location>
        <begin position="22"/>
        <end position="495"/>
    </location>
</feature>
<evidence type="ECO:0000313" key="6">
    <source>
        <dbReference type="Proteomes" id="UP001229955"/>
    </source>
</evidence>
<comment type="similarity">
    <text evidence="1">Belongs to the peptidase S13 family.</text>
</comment>
<organism evidence="4">
    <name type="scientific">Pseudogemmatithrix spongiicola</name>
    <dbReference type="NCBI Taxonomy" id="3062599"/>
    <lineage>
        <taxon>Bacteria</taxon>
        <taxon>Pseudomonadati</taxon>
        <taxon>Gemmatimonadota</taxon>
        <taxon>Gemmatimonadia</taxon>
        <taxon>Gemmatimonadales</taxon>
        <taxon>Gemmatimonadaceae</taxon>
        <taxon>Pseudogemmatithrix</taxon>
    </lineage>
</organism>
<dbReference type="EMBL" id="CP130612">
    <property type="protein sequence ID" value="WKW12969.1"/>
    <property type="molecule type" value="Genomic_DNA"/>
</dbReference>
<dbReference type="EC" id="3.4.16.4" evidence="4"/>
<dbReference type="Pfam" id="PF02113">
    <property type="entry name" value="Peptidase_S13"/>
    <property type="match status" value="1"/>
</dbReference>
<dbReference type="PANTHER" id="PTHR30023">
    <property type="entry name" value="D-ALANYL-D-ALANINE CARBOXYPEPTIDASE"/>
    <property type="match status" value="1"/>
</dbReference>
<dbReference type="PANTHER" id="PTHR30023:SF0">
    <property type="entry name" value="PENICILLIN-SENSITIVE CARBOXYPEPTIDASE A"/>
    <property type="match status" value="1"/>
</dbReference>
<gene>
    <name evidence="4" type="primary">dacB</name>
    <name evidence="4" type="ORF">Strain138_002280</name>
    <name evidence="5" type="ORF">Strain318_002279</name>
</gene>
<evidence type="ECO:0000313" key="5">
    <source>
        <dbReference type="EMBL" id="WKW15876.1"/>
    </source>
</evidence>
<accession>A0AA49JVV5</accession>
<keyword evidence="6" id="KW-1185">Reference proteome</keyword>
<dbReference type="Gene3D" id="3.50.80.20">
    <property type="entry name" value="D-Ala-D-Ala carboxypeptidase C, peptidase S13"/>
    <property type="match status" value="1"/>
</dbReference>
<dbReference type="GO" id="GO:0006508">
    <property type="term" value="P:proteolysis"/>
    <property type="evidence" value="ECO:0007669"/>
    <property type="project" value="InterPro"/>
</dbReference>
<accession>A0AA49K1I9</accession>
<dbReference type="InterPro" id="IPR000667">
    <property type="entry name" value="Peptidase_S13"/>
</dbReference>
<dbReference type="KEGG" id="pspc:Strain318_002279"/>
<sequence>MRRLATLALLLACTGSLRAQATPAPVVNPTRVGLAAFADSLLDAPMFRSAQWGVLIVDPTRGDTLYSRNAGKLFVPASNTKLVTAAVTLAQLGSDYRYTTRVLGRPPRAGTIAGDLVVVGSGDPTVSDSISGNAMLPLLALADSLHARGVRRITGALASGANAFPGDTLGLGWAWDDLDDGYAAPVDELLFNEGFARVTVVGGARPGAPVSVRTAPAATLPQLGRIDVVTERNCCMLRSRVTAAYDLRGPRPLLTLAGTVRAGDSVTVAVALRAPNTAFLEAFHEALRGRGIEVVGGVRADSLADTTGLVTLATRVSPPLPSVITAFQKPSQNQIGEILLRTLGREKTGVGTADSGLAVVRRQLAAWGIDSSLAVLRDGSGLSRHNFLAPEAIVRLLDLMRQRPDFDVYYQALPVAGVDGTIRERTRGTLAAANARAKTGTLDKARALSGYVTTADGQVLLFSMIANNHTVPTREVERVQDALLAWLAGMSFRLR</sequence>
<dbReference type="GO" id="GO:0000270">
    <property type="term" value="P:peptidoglycan metabolic process"/>
    <property type="evidence" value="ECO:0007669"/>
    <property type="project" value="TreeGrafter"/>
</dbReference>
<dbReference type="InterPro" id="IPR012338">
    <property type="entry name" value="Beta-lactam/transpept-like"/>
</dbReference>
<dbReference type="EMBL" id="CP130613">
    <property type="protein sequence ID" value="WKW15876.1"/>
    <property type="molecule type" value="Genomic_DNA"/>
</dbReference>
<keyword evidence="4" id="KW-0121">Carboxypeptidase</keyword>
<dbReference type="SUPFAM" id="SSF56601">
    <property type="entry name" value="beta-lactamase/transpeptidase-like"/>
    <property type="match status" value="1"/>
</dbReference>
<dbReference type="AlphaFoldDB" id="A0AA49JVV5"/>
<protein>
    <submittedName>
        <fullName evidence="4">D-alanyl-D-alanine carboxypeptidase/D-alanyl-D-alanine-endopeptidase</fullName>
        <ecNumber evidence="4">3.4.16.4</ecNumber>
    </submittedName>
</protein>
<evidence type="ECO:0000313" key="4">
    <source>
        <dbReference type="EMBL" id="WKW12969.1"/>
    </source>
</evidence>
<keyword evidence="4" id="KW-0645">Protease</keyword>
<evidence type="ECO:0000256" key="2">
    <source>
        <dbReference type="ARBA" id="ARBA00022801"/>
    </source>
</evidence>